<dbReference type="Gene3D" id="2.130.10.130">
    <property type="entry name" value="Integrin alpha, N-terminal"/>
    <property type="match status" value="1"/>
</dbReference>
<keyword evidence="9" id="KW-1185">Reference proteome</keyword>
<dbReference type="AlphaFoldDB" id="E0ULM9"/>
<evidence type="ECO:0000259" key="7">
    <source>
        <dbReference type="Pfam" id="PF07732"/>
    </source>
</evidence>
<dbReference type="InterPro" id="IPR008972">
    <property type="entry name" value="Cupredoxin"/>
</dbReference>
<geneLocation type="plasmid" evidence="8 9">
    <name>Cy782201</name>
</geneLocation>
<evidence type="ECO:0000256" key="2">
    <source>
        <dbReference type="ARBA" id="ARBA00022729"/>
    </source>
</evidence>
<dbReference type="CDD" id="cd13853">
    <property type="entry name" value="CuRO_1_Tth-MCO_like"/>
    <property type="match status" value="1"/>
</dbReference>
<dbReference type="InterPro" id="IPR028994">
    <property type="entry name" value="Integrin_alpha_N"/>
</dbReference>
<organism evidence="8 9">
    <name type="scientific">Gloeothece verrucosa (strain PCC 7822)</name>
    <name type="common">Cyanothece sp. (strain PCC 7822)</name>
    <dbReference type="NCBI Taxonomy" id="497965"/>
    <lineage>
        <taxon>Bacteria</taxon>
        <taxon>Bacillati</taxon>
        <taxon>Cyanobacteriota</taxon>
        <taxon>Cyanophyceae</taxon>
        <taxon>Oscillatoriophycideae</taxon>
        <taxon>Chroococcales</taxon>
        <taxon>Aphanothecaceae</taxon>
        <taxon>Gloeothece</taxon>
        <taxon>Gloeothece verrucosa</taxon>
    </lineage>
</organism>
<feature type="domain" description="Plastocyanin-like" evidence="6">
    <location>
        <begin position="550"/>
        <end position="675"/>
    </location>
</feature>
<dbReference type="EMBL" id="CP002199">
    <property type="protein sequence ID" value="ADN17859.1"/>
    <property type="molecule type" value="Genomic_DNA"/>
</dbReference>
<keyword evidence="4" id="KW-0560">Oxidoreductase</keyword>
<accession>E0ULM9</accession>
<dbReference type="PANTHER" id="PTHR11709">
    <property type="entry name" value="MULTI-COPPER OXIDASE"/>
    <property type="match status" value="1"/>
</dbReference>
<protein>
    <submittedName>
        <fullName evidence="8">Multicopper oxidase type 3</fullName>
    </submittedName>
</protein>
<dbReference type="SUPFAM" id="SSF69318">
    <property type="entry name" value="Integrin alpha N-terminal domain"/>
    <property type="match status" value="1"/>
</dbReference>
<evidence type="ECO:0000259" key="6">
    <source>
        <dbReference type="Pfam" id="PF07731"/>
    </source>
</evidence>
<evidence type="ECO:0000256" key="4">
    <source>
        <dbReference type="ARBA" id="ARBA00023002"/>
    </source>
</evidence>
<dbReference type="GO" id="GO:0016491">
    <property type="term" value="F:oxidoreductase activity"/>
    <property type="evidence" value="ECO:0007669"/>
    <property type="project" value="UniProtKB-KW"/>
</dbReference>
<dbReference type="InterPro" id="IPR011707">
    <property type="entry name" value="Cu-oxidase-like_N"/>
</dbReference>
<dbReference type="Pfam" id="PF07732">
    <property type="entry name" value="Cu-oxidase_3"/>
    <property type="match status" value="1"/>
</dbReference>
<evidence type="ECO:0000313" key="8">
    <source>
        <dbReference type="EMBL" id="ADN17859.1"/>
    </source>
</evidence>
<evidence type="ECO:0000313" key="9">
    <source>
        <dbReference type="Proteomes" id="UP000008206"/>
    </source>
</evidence>
<dbReference type="Proteomes" id="UP000008206">
    <property type="component" value="Plasmid Cy782201"/>
</dbReference>
<proteinExistence type="predicted"/>
<gene>
    <name evidence="8" type="ordered locus">Cyan7822_6012</name>
</gene>
<dbReference type="SMART" id="SM00191">
    <property type="entry name" value="Int_alpha"/>
    <property type="match status" value="2"/>
</dbReference>
<dbReference type="GO" id="GO:0005507">
    <property type="term" value="F:copper ion binding"/>
    <property type="evidence" value="ECO:0007669"/>
    <property type="project" value="InterPro"/>
</dbReference>
<dbReference type="Pfam" id="PF07731">
    <property type="entry name" value="Cu-oxidase_2"/>
    <property type="match status" value="1"/>
</dbReference>
<name>E0ULM9_GLOV7</name>
<evidence type="ECO:0000256" key="1">
    <source>
        <dbReference type="ARBA" id="ARBA00022723"/>
    </source>
</evidence>
<dbReference type="Gene3D" id="2.60.40.420">
    <property type="entry name" value="Cupredoxins - blue copper proteins"/>
    <property type="match status" value="3"/>
</dbReference>
<keyword evidence="5" id="KW-0325">Glycoprotein</keyword>
<dbReference type="InterPro" id="IPR013517">
    <property type="entry name" value="FG-GAP"/>
</dbReference>
<keyword evidence="1" id="KW-0479">Metal-binding</keyword>
<feature type="domain" description="Plastocyanin-like" evidence="7">
    <location>
        <begin position="108"/>
        <end position="211"/>
    </location>
</feature>
<dbReference type="Pfam" id="PF01839">
    <property type="entry name" value="FG-GAP"/>
    <property type="match status" value="1"/>
</dbReference>
<dbReference type="SUPFAM" id="SSF51120">
    <property type="entry name" value="beta-Roll"/>
    <property type="match status" value="1"/>
</dbReference>
<dbReference type="RefSeq" id="WP_013334609.1">
    <property type="nucleotide sequence ID" value="NC_014533.1"/>
</dbReference>
<keyword evidence="3" id="KW-0677">Repeat</keyword>
<dbReference type="InterPro" id="IPR011049">
    <property type="entry name" value="Serralysin-like_metalloprot_C"/>
</dbReference>
<dbReference type="HOGENOM" id="CLU_257999_0_0_3"/>
<dbReference type="Gene3D" id="2.150.10.10">
    <property type="entry name" value="Serralysin-like metalloprotease, C-terminal"/>
    <property type="match status" value="1"/>
</dbReference>
<dbReference type="InterPro" id="IPR002355">
    <property type="entry name" value="Cu_oxidase_Cu_BS"/>
</dbReference>
<reference evidence="9" key="1">
    <citation type="journal article" date="2011" name="MBio">
        <title>Novel metabolic attributes of the genus Cyanothece, comprising a group of unicellular nitrogen-fixing Cyanobacteria.</title>
        <authorList>
            <person name="Bandyopadhyay A."/>
            <person name="Elvitigala T."/>
            <person name="Welsh E."/>
            <person name="Stockel J."/>
            <person name="Liberton M."/>
            <person name="Min H."/>
            <person name="Sherman L.A."/>
            <person name="Pakrasi H.B."/>
        </authorList>
    </citation>
    <scope>NUCLEOTIDE SEQUENCE [LARGE SCALE GENOMIC DNA]</scope>
    <source>
        <strain evidence="9">PCC 7822</strain>
        <plasmid evidence="9">Cy782201</plasmid>
    </source>
</reference>
<sequence length="1245" mass="136955">MSSILSDFYIIGQENFNNWSNGYNSNGYLKVLPQHQQKVLFKDPFQDWQQGRSGNYFSSWGPDQQLEVTLTLQDLTQVEIEGFGIVKAGDGIIPWLNNKPTPFEFLRGYNGTIPGPMLIVDPGDTLKITLKNDLNDPQQGTNFHFHGGHISPLGHGDNVLINIPPGNTWTTEIKIPDNHEIGPAWYHPHLHGLTNEQLASGLAGYLLVNPKYNLPDLDKWNPKEMPMHFMALNSFGIQQINRPGKPGDPLNQNPQQAIPAGTPLKVLGQTQDGKPIYELSDAVGIGKNALPASYDPAIPTGDPSQLLFEYGGGVLKGPVENVIHTVNGQYNPTLEVATGQWNMFSFLNQDPNAFHVLQLVKEENGQLIPQEMSLIGMDTDLSGLIEDNKKEVNTLPILNPGSRISMLEWFEKPGTYYLLSNATSEILGDKAPLLTRDEGAKDGRFKWPPQVLATIEVTGDEIPKGAFPEAYDTLKQQDQKTKEMIAAVENGDFERERDFVWTANIGGAIAEGNSPDDTEVETFEGSYKINGGYFSSDPSKLTPLTMSMLDTYEVWNIINESGKSDPSLPVDIPLLEWHPFHQHQNSFVVLEINGIKVSDMDQTYLAGVLSDTIALPPTYKPGTVTPENPYGEAMLNGTPSNVKILMNFKDFPGTFVNHCHILFHEDAGMMAPVRVILNTNNTWLGLGAKSNAKGQVELIRASDLDQRLYFKPYGNNFKGAIDVAIGDVNYKQKPLSNYYVTDNVTDIVTVQRSLTNPNQKFTVKVFDGQTLIDEVEQGRTRINNPTANSLIGEITPFNNLNFNPNNQASVATGDINGDGYSDIVVGVGGRIKPQIEIYSGKDFSLLSRISPFHHETYFKGKVNLAVGDVNGDNFDDIIIGQGRGGRGLVEIYSGILIQQQQSLDGIDVSHKTSLISETFKPFGDGYKGEVDVTSGYILQRPQVLNGKPVQTHYANITTLAVDGVPSDLGQIRVFTHVGEHGAHSSHETMAAPQAADSGHDHEYMELRLDAQFTPDRPISQLMGTFIDIPDSPRGEPALYTLNDAGNPEIIRLQENNVPETITLKSAPTIPKNVTGTPENDYFDSASPEPERYFIGDNQILTTGNGDDIVDVTDAVGNNRIETGNGNDIIFAGSNNRLIGGAGNDQFFVGTGEGNNRIWGNSGADSFYIVTDEQNLVTKANQILDFNPSQDKIILANTSFNYNSLGTDWKVRQEDQKTIIQVFNQDVAVFANLQASALNRTNVLFS</sequence>
<dbReference type="OrthoDB" id="9757546at2"/>
<dbReference type="SUPFAM" id="SSF49503">
    <property type="entry name" value="Cupredoxins"/>
    <property type="match status" value="2"/>
</dbReference>
<dbReference type="InterPro" id="IPR045087">
    <property type="entry name" value="Cu-oxidase_fam"/>
</dbReference>
<dbReference type="InterPro" id="IPR013519">
    <property type="entry name" value="Int_alpha_beta-p"/>
</dbReference>
<keyword evidence="2" id="KW-0732">Signal</keyword>
<dbReference type="PANTHER" id="PTHR11709:SF2">
    <property type="entry name" value="MULTICOPPER OXIDASE LPR1"/>
    <property type="match status" value="1"/>
</dbReference>
<keyword evidence="8" id="KW-0614">Plasmid</keyword>
<evidence type="ECO:0000256" key="3">
    <source>
        <dbReference type="ARBA" id="ARBA00022737"/>
    </source>
</evidence>
<dbReference type="PROSITE" id="PS00080">
    <property type="entry name" value="MULTICOPPER_OXIDASE2"/>
    <property type="match status" value="1"/>
</dbReference>
<dbReference type="InterPro" id="IPR011706">
    <property type="entry name" value="Cu-oxidase_C"/>
</dbReference>
<dbReference type="KEGG" id="cyj:Cyan7822_6012"/>
<evidence type="ECO:0000256" key="5">
    <source>
        <dbReference type="ARBA" id="ARBA00023180"/>
    </source>
</evidence>